<accession>A0A4Y8WPR8</accession>
<dbReference type="InterPro" id="IPR045031">
    <property type="entry name" value="DHP_synth-like"/>
</dbReference>
<dbReference type="GO" id="GO:0046656">
    <property type="term" value="P:folic acid biosynthetic process"/>
    <property type="evidence" value="ECO:0007669"/>
    <property type="project" value="UniProtKB-KW"/>
</dbReference>
<dbReference type="GO" id="GO:0046872">
    <property type="term" value="F:metal ion binding"/>
    <property type="evidence" value="ECO:0007669"/>
    <property type="project" value="UniProtKB-KW"/>
</dbReference>
<dbReference type="EC" id="2.5.1.15" evidence="4"/>
<keyword evidence="6" id="KW-0479">Metal-binding</keyword>
<keyword evidence="11" id="KW-1185">Reference proteome</keyword>
<comment type="pathway">
    <text evidence="3">Cofactor biosynthesis; tetrahydrofolate biosynthesis; 7,8-dihydrofolate from 2-amino-4-hydroxy-6-hydroxymethyl-7,8-dihydropteridine diphosphate and 4-aminobenzoate: step 1/2.</text>
</comment>
<evidence type="ECO:0000313" key="10">
    <source>
        <dbReference type="EMBL" id="TFH95044.1"/>
    </source>
</evidence>
<keyword evidence="5 10" id="KW-0808">Transferase</keyword>
<dbReference type="AlphaFoldDB" id="A0A4Y8WPR8"/>
<dbReference type="GO" id="GO:0046654">
    <property type="term" value="P:tetrahydrofolate biosynthetic process"/>
    <property type="evidence" value="ECO:0007669"/>
    <property type="project" value="TreeGrafter"/>
</dbReference>
<dbReference type="PROSITE" id="PS50972">
    <property type="entry name" value="PTERIN_BINDING"/>
    <property type="match status" value="1"/>
</dbReference>
<evidence type="ECO:0000256" key="8">
    <source>
        <dbReference type="ARBA" id="ARBA00022909"/>
    </source>
</evidence>
<dbReference type="GO" id="GO:0005829">
    <property type="term" value="C:cytosol"/>
    <property type="evidence" value="ECO:0007669"/>
    <property type="project" value="TreeGrafter"/>
</dbReference>
<dbReference type="GO" id="GO:0004156">
    <property type="term" value="F:dihydropteroate synthase activity"/>
    <property type="evidence" value="ECO:0007669"/>
    <property type="project" value="UniProtKB-EC"/>
</dbReference>
<organism evidence="10 11">
    <name type="scientific">Porphyromonas levii</name>
    <dbReference type="NCBI Taxonomy" id="28114"/>
    <lineage>
        <taxon>Bacteria</taxon>
        <taxon>Pseudomonadati</taxon>
        <taxon>Bacteroidota</taxon>
        <taxon>Bacteroidia</taxon>
        <taxon>Bacteroidales</taxon>
        <taxon>Porphyromonadaceae</taxon>
        <taxon>Porphyromonas</taxon>
    </lineage>
</organism>
<evidence type="ECO:0000256" key="1">
    <source>
        <dbReference type="ARBA" id="ARBA00000012"/>
    </source>
</evidence>
<comment type="cofactor">
    <cofactor evidence="2">
        <name>Mg(2+)</name>
        <dbReference type="ChEBI" id="CHEBI:18420"/>
    </cofactor>
</comment>
<evidence type="ECO:0000259" key="9">
    <source>
        <dbReference type="PROSITE" id="PS50972"/>
    </source>
</evidence>
<dbReference type="Pfam" id="PF00809">
    <property type="entry name" value="Pterin_bind"/>
    <property type="match status" value="1"/>
</dbReference>
<dbReference type="PANTHER" id="PTHR20941:SF1">
    <property type="entry name" value="FOLIC ACID SYNTHESIS PROTEIN FOL1"/>
    <property type="match status" value="1"/>
</dbReference>
<keyword evidence="8" id="KW-0289">Folate biosynthesis</keyword>
<evidence type="ECO:0000256" key="7">
    <source>
        <dbReference type="ARBA" id="ARBA00022842"/>
    </source>
</evidence>
<dbReference type="InterPro" id="IPR011005">
    <property type="entry name" value="Dihydropteroate_synth-like_sf"/>
</dbReference>
<dbReference type="NCBIfam" id="TIGR01496">
    <property type="entry name" value="DHPS"/>
    <property type="match status" value="1"/>
</dbReference>
<sequence length="283" mass="31765">MQDVVMNFRGKAYNLTEEPMIVGILNHTPDSFYSGSRIAGERAIHERIEEIIQEGGTMVDVGGYSSRPDAAEVTPEEEWRRVSGVLEILQKDYPDIPVSVDTFVAEVARKSVEIGGADVINDVSGGLIDPEMLRTIAELNVPYILMHMRGTPKTMQSLCEYKGNVADGVIEELLVTIEKLRELGVRKENIILDPGFGFSKTTEQNYELMRDLGKFRALDYPLYVGISRKSMIYRYFGTTPADALNGTTVLNTFALLEGAHFLRVHDVREAWEAMKMVNLLKKK</sequence>
<evidence type="ECO:0000256" key="2">
    <source>
        <dbReference type="ARBA" id="ARBA00001946"/>
    </source>
</evidence>
<dbReference type="SUPFAM" id="SSF51717">
    <property type="entry name" value="Dihydropteroate synthetase-like"/>
    <property type="match status" value="1"/>
</dbReference>
<feature type="domain" description="Pterin-binding" evidence="9">
    <location>
        <begin position="19"/>
        <end position="275"/>
    </location>
</feature>
<dbReference type="STRING" id="1122973.GCA_000379925_00775"/>
<reference evidence="10 11" key="1">
    <citation type="submission" date="2019-03" db="EMBL/GenBank/DDBJ databases">
        <title>Porphyromonas levii Isolated from the Uterus of Dairy Cows.</title>
        <authorList>
            <person name="Francis A.M."/>
        </authorList>
    </citation>
    <scope>NUCLEOTIDE SEQUENCE [LARGE SCALE GENOMIC DNA]</scope>
    <source>
        <strain evidence="10 11">AF5678</strain>
    </source>
</reference>
<dbReference type="PANTHER" id="PTHR20941">
    <property type="entry name" value="FOLATE SYNTHESIS PROTEINS"/>
    <property type="match status" value="1"/>
</dbReference>
<dbReference type="Proteomes" id="UP000297225">
    <property type="component" value="Unassembled WGS sequence"/>
</dbReference>
<proteinExistence type="predicted"/>
<dbReference type="InterPro" id="IPR000489">
    <property type="entry name" value="Pterin-binding_dom"/>
</dbReference>
<comment type="catalytic activity">
    <reaction evidence="1">
        <text>(7,8-dihydropterin-6-yl)methyl diphosphate + 4-aminobenzoate = 7,8-dihydropteroate + diphosphate</text>
        <dbReference type="Rhea" id="RHEA:19949"/>
        <dbReference type="ChEBI" id="CHEBI:17836"/>
        <dbReference type="ChEBI" id="CHEBI:17839"/>
        <dbReference type="ChEBI" id="CHEBI:33019"/>
        <dbReference type="ChEBI" id="CHEBI:72950"/>
        <dbReference type="EC" id="2.5.1.15"/>
    </reaction>
</comment>
<dbReference type="EMBL" id="SPNC01000069">
    <property type="protein sequence ID" value="TFH95044.1"/>
    <property type="molecule type" value="Genomic_DNA"/>
</dbReference>
<dbReference type="OrthoDB" id="9811744at2"/>
<dbReference type="InterPro" id="IPR006390">
    <property type="entry name" value="DHP_synth_dom"/>
</dbReference>
<name>A0A4Y8WPR8_9PORP</name>
<dbReference type="CDD" id="cd00739">
    <property type="entry name" value="DHPS"/>
    <property type="match status" value="1"/>
</dbReference>
<evidence type="ECO:0000256" key="4">
    <source>
        <dbReference type="ARBA" id="ARBA00012458"/>
    </source>
</evidence>
<keyword evidence="7" id="KW-0460">Magnesium</keyword>
<protein>
    <recommendedName>
        <fullName evidence="4">dihydropteroate synthase</fullName>
        <ecNumber evidence="4">2.5.1.15</ecNumber>
    </recommendedName>
</protein>
<dbReference type="Gene3D" id="3.20.20.20">
    <property type="entry name" value="Dihydropteroate synthase-like"/>
    <property type="match status" value="1"/>
</dbReference>
<evidence type="ECO:0000313" key="11">
    <source>
        <dbReference type="Proteomes" id="UP000297225"/>
    </source>
</evidence>
<evidence type="ECO:0000256" key="5">
    <source>
        <dbReference type="ARBA" id="ARBA00022679"/>
    </source>
</evidence>
<evidence type="ECO:0000256" key="3">
    <source>
        <dbReference type="ARBA" id="ARBA00004763"/>
    </source>
</evidence>
<dbReference type="RefSeq" id="WP_134849592.1">
    <property type="nucleotide sequence ID" value="NZ_CP197400.1"/>
</dbReference>
<comment type="caution">
    <text evidence="10">The sequence shown here is derived from an EMBL/GenBank/DDBJ whole genome shotgun (WGS) entry which is preliminary data.</text>
</comment>
<gene>
    <name evidence="10" type="primary">folP</name>
    <name evidence="10" type="ORF">E4P47_05420</name>
</gene>
<evidence type="ECO:0000256" key="6">
    <source>
        <dbReference type="ARBA" id="ARBA00022723"/>
    </source>
</evidence>